<dbReference type="Pfam" id="PF00160">
    <property type="entry name" value="Pro_isomerase"/>
    <property type="match status" value="1"/>
</dbReference>
<dbReference type="InterPro" id="IPR044666">
    <property type="entry name" value="Cyclophilin_A-like"/>
</dbReference>
<dbReference type="PIRSF" id="PIRSF001467">
    <property type="entry name" value="Peptidylpro_ismrse"/>
    <property type="match status" value="1"/>
</dbReference>
<evidence type="ECO:0000313" key="7">
    <source>
        <dbReference type="EMBL" id="GAA4320406.1"/>
    </source>
</evidence>
<dbReference type="InterPro" id="IPR029000">
    <property type="entry name" value="Cyclophilin-like_dom_sf"/>
</dbReference>
<evidence type="ECO:0000256" key="3">
    <source>
        <dbReference type="ARBA" id="ARBA00023110"/>
    </source>
</evidence>
<evidence type="ECO:0000256" key="1">
    <source>
        <dbReference type="ARBA" id="ARBA00002388"/>
    </source>
</evidence>
<dbReference type="CDD" id="cd00317">
    <property type="entry name" value="cyclophilin"/>
    <property type="match status" value="1"/>
</dbReference>
<evidence type="ECO:0000313" key="8">
    <source>
        <dbReference type="Proteomes" id="UP001501725"/>
    </source>
</evidence>
<dbReference type="Proteomes" id="UP001501725">
    <property type="component" value="Unassembled WGS sequence"/>
</dbReference>
<dbReference type="EC" id="5.2.1.8" evidence="5"/>
<dbReference type="Gene3D" id="2.40.100.10">
    <property type="entry name" value="Cyclophilin-like"/>
    <property type="match status" value="1"/>
</dbReference>
<dbReference type="PANTHER" id="PTHR45625">
    <property type="entry name" value="PEPTIDYL-PROLYL CIS-TRANS ISOMERASE-RELATED"/>
    <property type="match status" value="1"/>
</dbReference>
<keyword evidence="8" id="KW-1185">Reference proteome</keyword>
<dbReference type="PROSITE" id="PS50072">
    <property type="entry name" value="CSA_PPIASE_2"/>
    <property type="match status" value="1"/>
</dbReference>
<reference evidence="8" key="1">
    <citation type="journal article" date="2019" name="Int. J. Syst. Evol. Microbiol.">
        <title>The Global Catalogue of Microorganisms (GCM) 10K type strain sequencing project: providing services to taxonomists for standard genome sequencing and annotation.</title>
        <authorList>
            <consortium name="The Broad Institute Genomics Platform"/>
            <consortium name="The Broad Institute Genome Sequencing Center for Infectious Disease"/>
            <person name="Wu L."/>
            <person name="Ma J."/>
        </authorList>
    </citation>
    <scope>NUCLEOTIDE SEQUENCE [LARGE SCALE GENOMIC DNA]</scope>
    <source>
        <strain evidence="8">JCM 17919</strain>
    </source>
</reference>
<name>A0ABP8G9Z7_9BACT</name>
<comment type="caution">
    <text evidence="7">The sequence shown here is derived from an EMBL/GenBank/DDBJ whole genome shotgun (WGS) entry which is preliminary data.</text>
</comment>
<keyword evidence="5" id="KW-0732">Signal</keyword>
<evidence type="ECO:0000259" key="6">
    <source>
        <dbReference type="PROSITE" id="PS50072"/>
    </source>
</evidence>
<evidence type="ECO:0000256" key="2">
    <source>
        <dbReference type="ARBA" id="ARBA00007365"/>
    </source>
</evidence>
<comment type="similarity">
    <text evidence="2 5">Belongs to the cyclophilin-type PPIase family.</text>
</comment>
<feature type="chain" id="PRO_5045005128" description="Peptidyl-prolyl cis-trans isomerase" evidence="5">
    <location>
        <begin position="19"/>
        <end position="232"/>
    </location>
</feature>
<dbReference type="InterPro" id="IPR002130">
    <property type="entry name" value="Cyclophilin-type_PPIase_dom"/>
</dbReference>
<comment type="function">
    <text evidence="1 5">PPIases accelerate the folding of proteins. It catalyzes the cis-trans isomerization of proline imidic peptide bonds in oligopeptides.</text>
</comment>
<comment type="catalytic activity">
    <reaction evidence="5">
        <text>[protein]-peptidylproline (omega=180) = [protein]-peptidylproline (omega=0)</text>
        <dbReference type="Rhea" id="RHEA:16237"/>
        <dbReference type="Rhea" id="RHEA-COMP:10747"/>
        <dbReference type="Rhea" id="RHEA-COMP:10748"/>
        <dbReference type="ChEBI" id="CHEBI:83833"/>
        <dbReference type="ChEBI" id="CHEBI:83834"/>
        <dbReference type="EC" id="5.2.1.8"/>
    </reaction>
</comment>
<dbReference type="PRINTS" id="PR00153">
    <property type="entry name" value="CSAPPISMRASE"/>
</dbReference>
<dbReference type="PANTHER" id="PTHR45625:SF4">
    <property type="entry name" value="PEPTIDYLPROLYL ISOMERASE DOMAIN AND WD REPEAT-CONTAINING PROTEIN 1"/>
    <property type="match status" value="1"/>
</dbReference>
<protein>
    <recommendedName>
        <fullName evidence="5">Peptidyl-prolyl cis-trans isomerase</fullName>
        <shortName evidence="5">PPIase</shortName>
        <ecNumber evidence="5">5.2.1.8</ecNumber>
    </recommendedName>
</protein>
<organism evidence="7 8">
    <name type="scientific">Flaviaesturariibacter amylovorans</name>
    <dbReference type="NCBI Taxonomy" id="1084520"/>
    <lineage>
        <taxon>Bacteria</taxon>
        <taxon>Pseudomonadati</taxon>
        <taxon>Bacteroidota</taxon>
        <taxon>Chitinophagia</taxon>
        <taxon>Chitinophagales</taxon>
        <taxon>Chitinophagaceae</taxon>
        <taxon>Flaviaestuariibacter</taxon>
    </lineage>
</organism>
<keyword evidence="3 5" id="KW-0697">Rotamase</keyword>
<gene>
    <name evidence="7" type="ORF">GCM10023184_05570</name>
</gene>
<feature type="domain" description="PPIase cyclophilin-type" evidence="6">
    <location>
        <begin position="40"/>
        <end position="227"/>
    </location>
</feature>
<dbReference type="SUPFAM" id="SSF50891">
    <property type="entry name" value="Cyclophilin-like"/>
    <property type="match status" value="1"/>
</dbReference>
<proteinExistence type="inferred from homology"/>
<dbReference type="RefSeq" id="WP_345253178.1">
    <property type="nucleotide sequence ID" value="NZ_BAABGY010000002.1"/>
</dbReference>
<evidence type="ECO:0000256" key="4">
    <source>
        <dbReference type="ARBA" id="ARBA00023235"/>
    </source>
</evidence>
<sequence>MRSLLLTLILVATLGASAQQNVKLKRRDYKRDVELTTTEGRIVLRLSDSTPYHRDNFLRLVKSGYYDSVLFHRVIKGFMIQSGDPNSRRVAAGQGLGNGGPGYLIPAELRATLFHRKGVLAAAREGDGPNPLRYSSASQFYIVQGRTFTDAEMDSIEVARLQGRKIPPDRRAIYKSTGGTPQLDGNYTVFGEVLEGLDVVDRIATTPTSTAPRDRPVTDMRILKARLVKRKV</sequence>
<accession>A0ABP8G9Z7</accession>
<dbReference type="InterPro" id="IPR024936">
    <property type="entry name" value="Cyclophilin-type_PPIase"/>
</dbReference>
<dbReference type="GO" id="GO:0016853">
    <property type="term" value="F:isomerase activity"/>
    <property type="evidence" value="ECO:0007669"/>
    <property type="project" value="UniProtKB-KW"/>
</dbReference>
<evidence type="ECO:0000256" key="5">
    <source>
        <dbReference type="RuleBase" id="RU363019"/>
    </source>
</evidence>
<dbReference type="EMBL" id="BAABGY010000002">
    <property type="protein sequence ID" value="GAA4320406.1"/>
    <property type="molecule type" value="Genomic_DNA"/>
</dbReference>
<feature type="signal peptide" evidence="5">
    <location>
        <begin position="1"/>
        <end position="18"/>
    </location>
</feature>
<keyword evidence="4 5" id="KW-0413">Isomerase</keyword>